<keyword evidence="2" id="KW-0716">Sensory transduction</keyword>
<dbReference type="GO" id="GO:1902495">
    <property type="term" value="C:transmembrane transporter complex"/>
    <property type="evidence" value="ECO:0007669"/>
    <property type="project" value="TreeGrafter"/>
</dbReference>
<evidence type="ECO:0000256" key="8">
    <source>
        <dbReference type="PROSITE-ProRule" id="PRU00023"/>
    </source>
</evidence>
<dbReference type="GO" id="GO:0022857">
    <property type="term" value="F:transmembrane transporter activity"/>
    <property type="evidence" value="ECO:0007669"/>
    <property type="project" value="TreeGrafter"/>
</dbReference>
<dbReference type="PROSITE" id="PS50297">
    <property type="entry name" value="ANK_REP_REGION"/>
    <property type="match status" value="10"/>
</dbReference>
<keyword evidence="6" id="KW-0325">Glycoprotein</keyword>
<feature type="transmembrane region" description="Helical" evidence="9">
    <location>
        <begin position="890"/>
        <end position="912"/>
    </location>
</feature>
<dbReference type="Proteomes" id="UP000593567">
    <property type="component" value="Unassembled WGS sequence"/>
</dbReference>
<accession>A0A7J7KMX9</accession>
<feature type="repeat" description="ANK" evidence="8">
    <location>
        <begin position="517"/>
        <end position="546"/>
    </location>
</feature>
<feature type="repeat" description="ANK" evidence="8">
    <location>
        <begin position="99"/>
        <end position="131"/>
    </location>
</feature>
<feature type="transmembrane region" description="Helical" evidence="9">
    <location>
        <begin position="787"/>
        <end position="812"/>
    </location>
</feature>
<evidence type="ECO:0000256" key="3">
    <source>
        <dbReference type="ARBA" id="ARBA00022737"/>
    </source>
</evidence>
<dbReference type="Gene3D" id="1.25.40.20">
    <property type="entry name" value="Ankyrin repeat-containing domain"/>
    <property type="match status" value="5"/>
</dbReference>
<evidence type="ECO:0000256" key="6">
    <source>
        <dbReference type="ARBA" id="ARBA00023180"/>
    </source>
</evidence>
<dbReference type="InterPro" id="IPR002110">
    <property type="entry name" value="Ankyrin_rpt"/>
</dbReference>
<evidence type="ECO:0000256" key="7">
    <source>
        <dbReference type="ARBA" id="ARBA00023303"/>
    </source>
</evidence>
<feature type="transmembrane region" description="Helical" evidence="9">
    <location>
        <begin position="818"/>
        <end position="839"/>
    </location>
</feature>
<dbReference type="InterPro" id="IPR052076">
    <property type="entry name" value="TRP_cation_channel"/>
</dbReference>
<feature type="repeat" description="ANK" evidence="8">
    <location>
        <begin position="273"/>
        <end position="305"/>
    </location>
</feature>
<keyword evidence="9" id="KW-0812">Transmembrane</keyword>
<gene>
    <name evidence="10" type="ORF">EB796_002199</name>
</gene>
<feature type="transmembrane region" description="Helical" evidence="9">
    <location>
        <begin position="919"/>
        <end position="940"/>
    </location>
</feature>
<reference evidence="10" key="1">
    <citation type="submission" date="2020-06" db="EMBL/GenBank/DDBJ databases">
        <title>Draft genome of Bugula neritina, a colonial animal packing powerful symbionts and potential medicines.</title>
        <authorList>
            <person name="Rayko M."/>
        </authorList>
    </citation>
    <scope>NUCLEOTIDE SEQUENCE [LARGE SCALE GENOMIC DNA]</scope>
    <source>
        <strain evidence="10">Kwan_BN1</strain>
    </source>
</reference>
<dbReference type="Pfam" id="PF13606">
    <property type="entry name" value="Ank_3"/>
    <property type="match status" value="1"/>
</dbReference>
<organism evidence="10 11">
    <name type="scientific">Bugula neritina</name>
    <name type="common">Brown bryozoan</name>
    <name type="synonym">Sertularia neritina</name>
    <dbReference type="NCBI Taxonomy" id="10212"/>
    <lineage>
        <taxon>Eukaryota</taxon>
        <taxon>Metazoa</taxon>
        <taxon>Spiralia</taxon>
        <taxon>Lophotrochozoa</taxon>
        <taxon>Bryozoa</taxon>
        <taxon>Gymnolaemata</taxon>
        <taxon>Cheilostomatida</taxon>
        <taxon>Flustrina</taxon>
        <taxon>Buguloidea</taxon>
        <taxon>Bugulidae</taxon>
        <taxon>Bugula</taxon>
    </lineage>
</organism>
<keyword evidence="4 8" id="KW-0040">ANK repeat</keyword>
<evidence type="ECO:0000313" key="11">
    <source>
        <dbReference type="Proteomes" id="UP000593567"/>
    </source>
</evidence>
<dbReference type="PANTHER" id="PTHR47143:SF1">
    <property type="entry name" value="ION_TRANS DOMAIN-CONTAINING PROTEIN"/>
    <property type="match status" value="1"/>
</dbReference>
<evidence type="ECO:0000256" key="4">
    <source>
        <dbReference type="ARBA" id="ARBA00023043"/>
    </source>
</evidence>
<keyword evidence="1" id="KW-0813">Transport</keyword>
<dbReference type="OrthoDB" id="1661883at2759"/>
<feature type="repeat" description="ANK" evidence="8">
    <location>
        <begin position="306"/>
        <end position="339"/>
    </location>
</feature>
<dbReference type="SMART" id="SM00248">
    <property type="entry name" value="ANK"/>
    <property type="match status" value="17"/>
</dbReference>
<protein>
    <recommendedName>
        <fullName evidence="12">TRPA1</fullName>
    </recommendedName>
</protein>
<keyword evidence="3" id="KW-0677">Repeat</keyword>
<dbReference type="PROSITE" id="PS50088">
    <property type="entry name" value="ANK_REPEAT"/>
    <property type="match status" value="11"/>
</dbReference>
<evidence type="ECO:0000313" key="10">
    <source>
        <dbReference type="EMBL" id="KAF6039493.1"/>
    </source>
</evidence>
<dbReference type="AlphaFoldDB" id="A0A7J7KMX9"/>
<keyword evidence="9" id="KW-1133">Transmembrane helix</keyword>
<keyword evidence="7" id="KW-0407">Ion channel</keyword>
<keyword evidence="5" id="KW-0406">Ion transport</keyword>
<keyword evidence="11" id="KW-1185">Reference proteome</keyword>
<feature type="repeat" description="ANK" evidence="8">
    <location>
        <begin position="547"/>
        <end position="579"/>
    </location>
</feature>
<evidence type="ECO:0000256" key="5">
    <source>
        <dbReference type="ARBA" id="ARBA00023065"/>
    </source>
</evidence>
<comment type="caution">
    <text evidence="10">The sequence shown here is derived from an EMBL/GenBank/DDBJ whole genome shotgun (WGS) entry which is preliminary data.</text>
</comment>
<evidence type="ECO:0000256" key="2">
    <source>
        <dbReference type="ARBA" id="ARBA00022606"/>
    </source>
</evidence>
<dbReference type="InterPro" id="IPR036770">
    <property type="entry name" value="Ankyrin_rpt-contain_sf"/>
</dbReference>
<proteinExistence type="predicted"/>
<sequence>MPSALGTIVKDAIEMSVRGHIPGISFDSRSPSLHEAAERGDVDSITKIISIVGPKDGSVNQLNSSGLSPLHIATKQGHSNVILALSQHPKFDINGLCKDGYAALHLAVKHRKVKCVKMLLDRGANLNVLDVGGKTALHMAARKANIEIVKMIMKQPNVNVCIEGKDEATPLHAAVSSGSYEITRMLLKAGANVYKHDIGKQTPLILAAIEEQVDVLNLIIDAASQHPTLLDSYIHHKDHEGSTALYLAVVNNQFDNVKMLLDAGADVNHAKDDQMTALHFAAMFGFQEIASLLIEKGADVHCETDIKQTPLHKAALYDNKTDVAEILISHGADVNAVDKQEMTPLHCAVGKAQLKMTKFLINHGAAIEQADIKGKTILHFAVESQKLECLEMLVKNISKETLESLLHSKDLDEMTPLHYSAKIGKLNILLRLLELGSSPAAKNELDKTPIHIAAENGHALCIEALFESSKSEINDDDTDGRTPLLFACLHGHYNCVKTLLRFGADVKARGRNECCHTPLTLAASRGHLELVDLLLDNGAPTEAVTKFRDTSLHLACKDNWVKVVNLLLSRQVDVTARNVRDETPLDVAIKNGSTDSADAIIKSNRWKEAMNCKDSYGINPLPHLIAYMPSVANSVLDKCVIREGSPEDKDFAVTYDFSYLDPHPDDNILCTKRHGKAWFVNDISEHDCHDLLTHELTQASLYLKWNKFGKISFFIDFVYYLSVVIILSSYVTIIPNHSLQYVDISGCPIIVTDEEANNQTILDALQQNGTLDRFPEPSQRTVRALNVLRIITLTFLAGTAVRFITSIVYLRWLFFQKINTYCTMAMCLCVVIAIIQLDMTTLIACTSQKRATWMGILISWFLLIGFLIRMPVIGLYLSMFIKVCNSVVKAMLVLVIIFIGYAYYFFITLGYLPEFSNPFLSVLSVFNMALGETSFVENFIVNNKGPLYYDNLFLIFTFMMGISIALVNLLIGIAVGDIDAIRSASNITLIKLQIKTVDEYGRFAMRWLQLKWYEDSITVYPNRPSQTCLTKIACLAVNWVVKVTNRSVYQRATGWEYQSRLQPVVDTVEVLSAQLEQTQKSLRKCKQYWTTITSCCKQLLEKLEQNWIKEENLLMLSFLTYCCFLLTALIIVNYVV</sequence>
<evidence type="ECO:0000256" key="1">
    <source>
        <dbReference type="ARBA" id="ARBA00022448"/>
    </source>
</evidence>
<dbReference type="PRINTS" id="PR01415">
    <property type="entry name" value="ANKYRIN"/>
</dbReference>
<dbReference type="SUPFAM" id="SSF48403">
    <property type="entry name" value="Ankyrin repeat"/>
    <property type="match status" value="2"/>
</dbReference>
<feature type="transmembrane region" description="Helical" evidence="9">
    <location>
        <begin position="952"/>
        <end position="975"/>
    </location>
</feature>
<feature type="transmembrane region" description="Helical" evidence="9">
    <location>
        <begin position="851"/>
        <end position="870"/>
    </location>
</feature>
<dbReference type="EMBL" id="VXIV02000248">
    <property type="protein sequence ID" value="KAF6039493.1"/>
    <property type="molecule type" value="Genomic_DNA"/>
</dbReference>
<feature type="repeat" description="ANK" evidence="8">
    <location>
        <begin position="340"/>
        <end position="372"/>
    </location>
</feature>
<dbReference type="Pfam" id="PF12796">
    <property type="entry name" value="Ank_2"/>
    <property type="match status" value="5"/>
</dbReference>
<dbReference type="Pfam" id="PF00023">
    <property type="entry name" value="Ank"/>
    <property type="match status" value="2"/>
</dbReference>
<name>A0A7J7KMX9_BUGNE</name>
<feature type="repeat" description="ANK" evidence="8">
    <location>
        <begin position="412"/>
        <end position="444"/>
    </location>
</feature>
<evidence type="ECO:0008006" key="12">
    <source>
        <dbReference type="Google" id="ProtNLM"/>
    </source>
</evidence>
<feature type="transmembrane region" description="Helical" evidence="9">
    <location>
        <begin position="717"/>
        <end position="734"/>
    </location>
</feature>
<keyword evidence="9" id="KW-0472">Membrane</keyword>
<feature type="repeat" description="ANK" evidence="8">
    <location>
        <begin position="166"/>
        <end position="198"/>
    </location>
</feature>
<feature type="repeat" description="ANK" evidence="8">
    <location>
        <begin position="132"/>
        <end position="154"/>
    </location>
</feature>
<feature type="repeat" description="ANK" evidence="8">
    <location>
        <begin position="479"/>
        <end position="511"/>
    </location>
</feature>
<feature type="transmembrane region" description="Helical" evidence="9">
    <location>
        <begin position="1113"/>
        <end position="1135"/>
    </location>
</feature>
<dbReference type="PANTHER" id="PTHR47143">
    <property type="entry name" value="TRANSIENT RECEPTOR POTENTIAL CATION CHANNEL PROTEIN PAINLESS"/>
    <property type="match status" value="1"/>
</dbReference>
<dbReference type="GO" id="GO:0034220">
    <property type="term" value="P:monoatomic ion transmembrane transport"/>
    <property type="evidence" value="ECO:0007669"/>
    <property type="project" value="UniProtKB-KW"/>
</dbReference>
<feature type="repeat" description="ANK" evidence="8">
    <location>
        <begin position="240"/>
        <end position="272"/>
    </location>
</feature>
<evidence type="ECO:0000256" key="9">
    <source>
        <dbReference type="SAM" id="Phobius"/>
    </source>
</evidence>